<dbReference type="RefSeq" id="WP_044968907.1">
    <property type="nucleotide sequence ID" value="NZ_DAWDRA010000586.1"/>
</dbReference>
<evidence type="ECO:0000256" key="2">
    <source>
        <dbReference type="ARBA" id="ARBA00022448"/>
    </source>
</evidence>
<name>A0A1E3A8T4_9FIRM</name>
<keyword evidence="5 7" id="KW-1133">Transmembrane helix</keyword>
<dbReference type="EMBL" id="MCGH01000002">
    <property type="protein sequence ID" value="ODM05118.1"/>
    <property type="molecule type" value="Genomic_DNA"/>
</dbReference>
<keyword evidence="2" id="KW-0813">Transport</keyword>
<evidence type="ECO:0000313" key="9">
    <source>
        <dbReference type="EMBL" id="ODM05118.1"/>
    </source>
</evidence>
<dbReference type="InterPro" id="IPR035906">
    <property type="entry name" value="MetI-like_sf"/>
</dbReference>
<comment type="caution">
    <text evidence="9">The sequence shown here is derived from an EMBL/GenBank/DDBJ whole genome shotgun (WGS) entry which is preliminary data.</text>
</comment>
<evidence type="ECO:0000256" key="6">
    <source>
        <dbReference type="ARBA" id="ARBA00023136"/>
    </source>
</evidence>
<dbReference type="CDD" id="cd06261">
    <property type="entry name" value="TM_PBP2"/>
    <property type="match status" value="1"/>
</dbReference>
<dbReference type="PANTHER" id="PTHR43744">
    <property type="entry name" value="ABC TRANSPORTER PERMEASE PROTEIN MG189-RELATED-RELATED"/>
    <property type="match status" value="1"/>
</dbReference>
<keyword evidence="6 7" id="KW-0472">Membrane</keyword>
<dbReference type="GO" id="GO:0055085">
    <property type="term" value="P:transmembrane transport"/>
    <property type="evidence" value="ECO:0007669"/>
    <property type="project" value="InterPro"/>
</dbReference>
<feature type="domain" description="ABC transmembrane type-1" evidence="8">
    <location>
        <begin position="86"/>
        <end position="290"/>
    </location>
</feature>
<dbReference type="PANTHER" id="PTHR43744:SF9">
    <property type="entry name" value="POLYGALACTURONAN_RHAMNOGALACTURONAN TRANSPORT SYSTEM PERMEASE PROTEIN YTCP"/>
    <property type="match status" value="1"/>
</dbReference>
<feature type="transmembrane region" description="Helical" evidence="7">
    <location>
        <begin position="90"/>
        <end position="111"/>
    </location>
</feature>
<dbReference type="Gene3D" id="1.10.3720.10">
    <property type="entry name" value="MetI-like"/>
    <property type="match status" value="1"/>
</dbReference>
<evidence type="ECO:0000256" key="5">
    <source>
        <dbReference type="ARBA" id="ARBA00022989"/>
    </source>
</evidence>
<evidence type="ECO:0000256" key="4">
    <source>
        <dbReference type="ARBA" id="ARBA00022692"/>
    </source>
</evidence>
<dbReference type="GeneID" id="93300121"/>
<dbReference type="PATRIC" id="fig|1432052.4.peg.1128"/>
<dbReference type="GO" id="GO:0005886">
    <property type="term" value="C:plasma membrane"/>
    <property type="evidence" value="ECO:0007669"/>
    <property type="project" value="UniProtKB-SubCell"/>
</dbReference>
<feature type="transmembrane region" description="Helical" evidence="7">
    <location>
        <begin position="21"/>
        <end position="47"/>
    </location>
</feature>
<sequence length="305" mass="34159">MAKTIKKKNATVRYYTKPKDYLYMALVHILCAVSVICIMIPLIYVVAASFSSPKALLSGQVFLLPVDFTLRGYKMLLHHELLVTGFCNSLLYTVVGTVINLVMTVLAAYPLSRKDLAIRNPIMLLFTFTMLFNGGMIPTYILIKNLGMLDSIWALVVPTSISVWNLIITRTYFQSTIPGEVQESASVDGCDDFTFLIKIAIPLAKPILAVNVLLYAVGHWNSYFNEMMYLSTNTKFPLQLVLREILVNMGTAGMTLDVTKQLEMQETKYLLQYSSIIVGSVPVMLLYPFVQKYFVKGIMVGAIKG</sequence>
<dbReference type="InterPro" id="IPR000515">
    <property type="entry name" value="MetI-like"/>
</dbReference>
<evidence type="ECO:0000256" key="3">
    <source>
        <dbReference type="ARBA" id="ARBA00022475"/>
    </source>
</evidence>
<dbReference type="AlphaFoldDB" id="A0A1E3A8T4"/>
<feature type="transmembrane region" description="Helical" evidence="7">
    <location>
        <begin position="149"/>
        <end position="168"/>
    </location>
</feature>
<evidence type="ECO:0000313" key="10">
    <source>
        <dbReference type="Proteomes" id="UP000094067"/>
    </source>
</evidence>
<feature type="transmembrane region" description="Helical" evidence="7">
    <location>
        <begin position="123"/>
        <end position="143"/>
    </location>
</feature>
<accession>A0A1E3A8T4</accession>
<evidence type="ECO:0000259" key="8">
    <source>
        <dbReference type="PROSITE" id="PS50928"/>
    </source>
</evidence>
<protein>
    <submittedName>
        <fullName evidence="9">L-arabinose transport system permease protein AraQ</fullName>
    </submittedName>
</protein>
<evidence type="ECO:0000256" key="1">
    <source>
        <dbReference type="ARBA" id="ARBA00004651"/>
    </source>
</evidence>
<evidence type="ECO:0000256" key="7">
    <source>
        <dbReference type="SAM" id="Phobius"/>
    </source>
</evidence>
<keyword evidence="3" id="KW-1003">Cell membrane</keyword>
<feature type="transmembrane region" description="Helical" evidence="7">
    <location>
        <begin position="203"/>
        <end position="220"/>
    </location>
</feature>
<dbReference type="SUPFAM" id="SSF161098">
    <property type="entry name" value="MetI-like"/>
    <property type="match status" value="1"/>
</dbReference>
<dbReference type="Proteomes" id="UP000094067">
    <property type="component" value="Unassembled WGS sequence"/>
</dbReference>
<reference evidence="9 10" key="1">
    <citation type="submission" date="2016-07" db="EMBL/GenBank/DDBJ databases">
        <title>Characterization of isolates of Eisenbergiella tayi derived from blood cultures, using whole genome sequencing.</title>
        <authorList>
            <person name="Burdz T."/>
            <person name="Wiebe D."/>
            <person name="Huynh C."/>
            <person name="Bernard K."/>
        </authorList>
    </citation>
    <scope>NUCLEOTIDE SEQUENCE [LARGE SCALE GENOMIC DNA]</scope>
    <source>
        <strain evidence="9 10">NML 110608</strain>
    </source>
</reference>
<dbReference type="PROSITE" id="PS50928">
    <property type="entry name" value="ABC_TM1"/>
    <property type="match status" value="1"/>
</dbReference>
<keyword evidence="4 7" id="KW-0812">Transmembrane</keyword>
<gene>
    <name evidence="9" type="primary">araQ_25</name>
    <name evidence="9" type="ORF">BEI61_01001</name>
</gene>
<comment type="subcellular location">
    <subcellularLocation>
        <location evidence="1">Cell membrane</location>
        <topology evidence="1">Multi-pass membrane protein</topology>
    </subcellularLocation>
</comment>
<proteinExistence type="predicted"/>
<organism evidence="9 10">
    <name type="scientific">Eisenbergiella tayi</name>
    <dbReference type="NCBI Taxonomy" id="1432052"/>
    <lineage>
        <taxon>Bacteria</taxon>
        <taxon>Bacillati</taxon>
        <taxon>Bacillota</taxon>
        <taxon>Clostridia</taxon>
        <taxon>Lachnospirales</taxon>
        <taxon>Lachnospiraceae</taxon>
        <taxon>Eisenbergiella</taxon>
    </lineage>
</organism>
<feature type="transmembrane region" description="Helical" evidence="7">
    <location>
        <begin position="270"/>
        <end position="290"/>
    </location>
</feature>